<comment type="catalytic activity">
    <reaction evidence="11">
        <text>a 3-acylpyruvate + H2O = a carboxylate + pyruvate + H(+)</text>
        <dbReference type="Rhea" id="RHEA:19009"/>
        <dbReference type="ChEBI" id="CHEBI:15361"/>
        <dbReference type="ChEBI" id="CHEBI:15377"/>
        <dbReference type="ChEBI" id="CHEBI:15378"/>
        <dbReference type="ChEBI" id="CHEBI:29067"/>
        <dbReference type="ChEBI" id="CHEBI:57278"/>
        <dbReference type="EC" id="3.7.1.5"/>
    </reaction>
</comment>
<evidence type="ECO:0000256" key="11">
    <source>
        <dbReference type="ARBA" id="ARBA00047858"/>
    </source>
</evidence>
<comment type="catalytic activity">
    <reaction evidence="13">
        <text>oxaloacetate + H(+) = pyruvate + CO2</text>
        <dbReference type="Rhea" id="RHEA:15641"/>
        <dbReference type="ChEBI" id="CHEBI:15361"/>
        <dbReference type="ChEBI" id="CHEBI:15378"/>
        <dbReference type="ChEBI" id="CHEBI:16452"/>
        <dbReference type="ChEBI" id="CHEBI:16526"/>
        <dbReference type="EC" id="4.1.1.112"/>
    </reaction>
</comment>
<evidence type="ECO:0000313" key="16">
    <source>
        <dbReference type="EMBL" id="GAV06089.1"/>
    </source>
</evidence>
<dbReference type="FunFam" id="3.90.850.10:FF:000003">
    <property type="entry name" value="Fumarylacetoacetate hydrolase domain-containing 1"/>
    <property type="match status" value="1"/>
</dbReference>
<comment type="similarity">
    <text evidence="1">Belongs to the FAH family.</text>
</comment>
<dbReference type="InterPro" id="IPR011234">
    <property type="entry name" value="Fumarylacetoacetase-like_C"/>
</dbReference>
<evidence type="ECO:0000256" key="8">
    <source>
        <dbReference type="ARBA" id="ARBA00044911"/>
    </source>
</evidence>
<dbReference type="EC" id="5.3.2.2" evidence="9"/>
<dbReference type="AlphaFoldDB" id="A0A1D1W541"/>
<dbReference type="GO" id="GO:0047621">
    <property type="term" value="F:acylpyruvate hydrolase activity"/>
    <property type="evidence" value="ECO:0007669"/>
    <property type="project" value="UniProtKB-EC"/>
</dbReference>
<comment type="caution">
    <text evidence="16">The sequence shown here is derived from an EMBL/GenBank/DDBJ whole genome shotgun (WGS) entry which is preliminary data.</text>
</comment>
<evidence type="ECO:0000259" key="15">
    <source>
        <dbReference type="Pfam" id="PF01557"/>
    </source>
</evidence>
<name>A0A1D1W541_RAMVA</name>
<dbReference type="STRING" id="947166.A0A1D1W541"/>
<dbReference type="EMBL" id="BDGG01000013">
    <property type="protein sequence ID" value="GAV06089.1"/>
    <property type="molecule type" value="Genomic_DNA"/>
</dbReference>
<evidence type="ECO:0000256" key="12">
    <source>
        <dbReference type="ARBA" id="ARBA00047963"/>
    </source>
</evidence>
<dbReference type="GO" id="GO:0046872">
    <property type="term" value="F:metal ion binding"/>
    <property type="evidence" value="ECO:0007669"/>
    <property type="project" value="UniProtKB-KW"/>
</dbReference>
<evidence type="ECO:0000256" key="13">
    <source>
        <dbReference type="ARBA" id="ARBA00047973"/>
    </source>
</evidence>
<evidence type="ECO:0000256" key="14">
    <source>
        <dbReference type="ARBA" id="ARBA00048846"/>
    </source>
</evidence>
<accession>A0A1D1W541</accession>
<dbReference type="GO" id="GO:0005739">
    <property type="term" value="C:mitochondrion"/>
    <property type="evidence" value="ECO:0007669"/>
    <property type="project" value="TreeGrafter"/>
</dbReference>
<evidence type="ECO:0000256" key="2">
    <source>
        <dbReference type="ARBA" id="ARBA00012947"/>
    </source>
</evidence>
<dbReference type="EC" id="4.1.1.112" evidence="2"/>
<dbReference type="GO" id="GO:0050163">
    <property type="term" value="F:oxaloacetate tautomerase activity"/>
    <property type="evidence" value="ECO:0007669"/>
    <property type="project" value="UniProtKB-EC"/>
</dbReference>
<dbReference type="GO" id="GO:0008948">
    <property type="term" value="F:oxaloacetate decarboxylase activity"/>
    <property type="evidence" value="ECO:0007669"/>
    <property type="project" value="UniProtKB-EC"/>
</dbReference>
<dbReference type="NCBIfam" id="NF007967">
    <property type="entry name" value="PRK10691.1"/>
    <property type="match status" value="1"/>
</dbReference>
<protein>
    <recommendedName>
        <fullName evidence="10">Oxaloacetate tautomerase FAHD1, mitochondrial</fullName>
        <ecNumber evidence="5">3.7.1.5</ecNumber>
        <ecNumber evidence="2">4.1.1.112</ecNumber>
        <ecNumber evidence="9">5.3.2.2</ecNumber>
    </recommendedName>
    <alternativeName>
        <fullName evidence="7">Acylpyruvase FAHD1</fullName>
    </alternativeName>
    <alternativeName>
        <fullName evidence="6">Fumarylacetoacetate hydrolase domain-containing protein 1</fullName>
    </alternativeName>
    <alternativeName>
        <fullName evidence="4">Oxaloacetate decarboxylase</fullName>
    </alternativeName>
</protein>
<evidence type="ECO:0000256" key="7">
    <source>
        <dbReference type="ARBA" id="ARBA00044830"/>
    </source>
</evidence>
<evidence type="ECO:0000256" key="1">
    <source>
        <dbReference type="ARBA" id="ARBA00010211"/>
    </source>
</evidence>
<evidence type="ECO:0000256" key="6">
    <source>
        <dbReference type="ARBA" id="ARBA00042340"/>
    </source>
</evidence>
<dbReference type="GO" id="GO:0018773">
    <property type="term" value="F:acetylpyruvate hydrolase activity"/>
    <property type="evidence" value="ECO:0007669"/>
    <property type="project" value="TreeGrafter"/>
</dbReference>
<dbReference type="OrthoDB" id="411064at2759"/>
<sequence>MSGRSFEKFAELASKIIAVGKNYADHIKEMGYAATSATKKGEPLIFMKPTSAFVKEGSKIEIPPGCANLHHEVELGVVIGRLAKKVREEEAMQYVAGYTVALDMTDRDLQATAKKNGTPWTIPKGFDTSCPVGSFIPKKAVPDPHALRIWCKVNGETRQDGTTSDMIFSIPFLISYITNYITLYPGDVVLTGTPAGVSGVKEGDVIEAGIGDLSKVRFEVGTYEAPAQENN</sequence>
<dbReference type="PANTHER" id="PTHR11820">
    <property type="entry name" value="ACYLPYRUVASE"/>
    <property type="match status" value="1"/>
</dbReference>
<evidence type="ECO:0000256" key="9">
    <source>
        <dbReference type="ARBA" id="ARBA00044973"/>
    </source>
</evidence>
<dbReference type="Gene3D" id="3.90.850.10">
    <property type="entry name" value="Fumarylacetoacetase-like, C-terminal domain"/>
    <property type="match status" value="1"/>
</dbReference>
<dbReference type="SUPFAM" id="SSF56529">
    <property type="entry name" value="FAH"/>
    <property type="match status" value="1"/>
</dbReference>
<feature type="domain" description="Fumarylacetoacetase-like C-terminal" evidence="15">
    <location>
        <begin position="15"/>
        <end position="220"/>
    </location>
</feature>
<evidence type="ECO:0000256" key="10">
    <source>
        <dbReference type="ARBA" id="ARBA00044980"/>
    </source>
</evidence>
<comment type="catalytic activity">
    <reaction evidence="14">
        <text>acetylpyruvate + H2O = acetate + pyruvate + H(+)</text>
        <dbReference type="Rhea" id="RHEA:16097"/>
        <dbReference type="ChEBI" id="CHEBI:15360"/>
        <dbReference type="ChEBI" id="CHEBI:15361"/>
        <dbReference type="ChEBI" id="CHEBI:15377"/>
        <dbReference type="ChEBI" id="CHEBI:15378"/>
        <dbReference type="ChEBI" id="CHEBI:30089"/>
    </reaction>
</comment>
<gene>
    <name evidence="16" type="primary">RvY_16123-1</name>
    <name evidence="16" type="synonym">RvY_16123.1</name>
    <name evidence="16" type="ORF">RvY_16123</name>
</gene>
<dbReference type="Pfam" id="PF01557">
    <property type="entry name" value="FAA_hydrolase"/>
    <property type="match status" value="1"/>
</dbReference>
<evidence type="ECO:0000256" key="3">
    <source>
        <dbReference type="ARBA" id="ARBA00022723"/>
    </source>
</evidence>
<reference evidence="16 17" key="1">
    <citation type="journal article" date="2016" name="Nat. Commun.">
        <title>Extremotolerant tardigrade genome and improved radiotolerance of human cultured cells by tardigrade-unique protein.</title>
        <authorList>
            <person name="Hashimoto T."/>
            <person name="Horikawa D.D."/>
            <person name="Saito Y."/>
            <person name="Kuwahara H."/>
            <person name="Kozuka-Hata H."/>
            <person name="Shin-I T."/>
            <person name="Minakuchi Y."/>
            <person name="Ohishi K."/>
            <person name="Motoyama A."/>
            <person name="Aizu T."/>
            <person name="Enomoto A."/>
            <person name="Kondo K."/>
            <person name="Tanaka S."/>
            <person name="Hara Y."/>
            <person name="Koshikawa S."/>
            <person name="Sagara H."/>
            <person name="Miura T."/>
            <person name="Yokobori S."/>
            <person name="Miyagawa K."/>
            <person name="Suzuki Y."/>
            <person name="Kubo T."/>
            <person name="Oyama M."/>
            <person name="Kohara Y."/>
            <person name="Fujiyama A."/>
            <person name="Arakawa K."/>
            <person name="Katayama T."/>
            <person name="Toyoda A."/>
            <person name="Kunieda T."/>
        </authorList>
    </citation>
    <scope>NUCLEOTIDE SEQUENCE [LARGE SCALE GENOMIC DNA]</scope>
    <source>
        <strain evidence="16 17">YOKOZUNA-1</strain>
    </source>
</reference>
<organism evidence="16 17">
    <name type="scientific">Ramazzottius varieornatus</name>
    <name type="common">Water bear</name>
    <name type="synonym">Tardigrade</name>
    <dbReference type="NCBI Taxonomy" id="947166"/>
    <lineage>
        <taxon>Eukaryota</taxon>
        <taxon>Metazoa</taxon>
        <taxon>Ecdysozoa</taxon>
        <taxon>Tardigrada</taxon>
        <taxon>Eutardigrada</taxon>
        <taxon>Parachela</taxon>
        <taxon>Hypsibioidea</taxon>
        <taxon>Ramazzottiidae</taxon>
        <taxon>Ramazzottius</taxon>
    </lineage>
</organism>
<dbReference type="Proteomes" id="UP000186922">
    <property type="component" value="Unassembled WGS sequence"/>
</dbReference>
<keyword evidence="17" id="KW-1185">Reference proteome</keyword>
<comment type="catalytic activity">
    <reaction evidence="8">
        <text>oxaloacetate = enol-oxaloacetate</text>
        <dbReference type="Rhea" id="RHEA:16021"/>
        <dbReference type="ChEBI" id="CHEBI:16452"/>
        <dbReference type="ChEBI" id="CHEBI:17479"/>
        <dbReference type="EC" id="5.3.2.2"/>
    </reaction>
    <physiologicalReaction direction="right-to-left" evidence="8">
        <dbReference type="Rhea" id="RHEA:16023"/>
    </physiologicalReaction>
</comment>
<evidence type="ECO:0000313" key="17">
    <source>
        <dbReference type="Proteomes" id="UP000186922"/>
    </source>
</evidence>
<evidence type="ECO:0000256" key="4">
    <source>
        <dbReference type="ARBA" id="ARBA00032305"/>
    </source>
</evidence>
<dbReference type="EC" id="3.7.1.5" evidence="5"/>
<proteinExistence type="inferred from homology"/>
<comment type="catalytic activity">
    <reaction evidence="12">
        <text>3-fumarylpyruvate + H2O = fumarate + pyruvate + H(+)</text>
        <dbReference type="Rhea" id="RHEA:26168"/>
        <dbReference type="ChEBI" id="CHEBI:15361"/>
        <dbReference type="ChEBI" id="CHEBI:15377"/>
        <dbReference type="ChEBI" id="CHEBI:15378"/>
        <dbReference type="ChEBI" id="CHEBI:16854"/>
        <dbReference type="ChEBI" id="CHEBI:29806"/>
    </reaction>
</comment>
<dbReference type="GO" id="GO:0019752">
    <property type="term" value="P:carboxylic acid metabolic process"/>
    <property type="evidence" value="ECO:0007669"/>
    <property type="project" value="UniProtKB-ARBA"/>
</dbReference>
<dbReference type="InterPro" id="IPR036663">
    <property type="entry name" value="Fumarylacetoacetase_C_sf"/>
</dbReference>
<keyword evidence="3" id="KW-0479">Metal-binding</keyword>
<dbReference type="PANTHER" id="PTHR11820:SF7">
    <property type="entry name" value="ACYLPYRUVASE FAHD1, MITOCHONDRIAL"/>
    <property type="match status" value="1"/>
</dbReference>
<evidence type="ECO:0000256" key="5">
    <source>
        <dbReference type="ARBA" id="ARBA00039040"/>
    </source>
</evidence>